<evidence type="ECO:0000256" key="2">
    <source>
        <dbReference type="ARBA" id="ARBA00022475"/>
    </source>
</evidence>
<dbReference type="PANTHER" id="PTHR43702">
    <property type="entry name" value="L-FUCOSE-PROTON SYMPORTER"/>
    <property type="match status" value="1"/>
</dbReference>
<dbReference type="InterPro" id="IPR050375">
    <property type="entry name" value="MFS_TsgA-like"/>
</dbReference>
<dbReference type="Proteomes" id="UP000829685">
    <property type="component" value="Unassembled WGS sequence"/>
</dbReference>
<evidence type="ECO:0000256" key="3">
    <source>
        <dbReference type="SAM" id="Phobius"/>
    </source>
</evidence>
<keyword evidence="3" id="KW-0472">Membrane</keyword>
<feature type="transmembrane region" description="Helical" evidence="3">
    <location>
        <begin position="318"/>
        <end position="340"/>
    </location>
</feature>
<feature type="transmembrane region" description="Helical" evidence="3">
    <location>
        <begin position="469"/>
        <end position="492"/>
    </location>
</feature>
<sequence>MRATESPLTARPPRGLHKWARAAVTAPEVFWLKLYLPSRRLLGNPQIARPHRDEPQSTKAPRRCKESKAMGFKAFLKRRSLRAPDDKRTRAAELTLRESLYPICLVTVLFFLWGFSYGLLDTLNKHFQNTLGISKSRSSGLQAAYFGAYPIASLGHANWILRHYGYRATFMWGLCLYGIGALIAFPCIQARSFAGFCVSIFIVGNGLGSLETAANPYITVCGPPKFAEIRINISQAFNGIGTVIAPVLGSYVFFKFSDEEALRNVQWVYVAIAIFVFLLATAFFFSTIPEITDADMAYQANETHANADDKPFWKQYRLFHAAFAQFCYTGAQIAVASYFINYVTENGTTDDSSLGSQYLSGAQAAFTVGRFFGVFVMNYVRPRWVFLVFLTACMVFIAPSITQRGVTGMSMLYVTLFFESICFPTIVALGMRGLGRHTKRGSGWIVGGVLGGAVVPAITGATADRHGTPLAMVVPLMFFVAAWTYSLAVNFIPAYRDPADAFSTTEVGLTGHHDTADEEAGKGVVLGTEKAEEGATGVEDVR</sequence>
<feature type="transmembrane region" description="Helical" evidence="3">
    <location>
        <begin position="408"/>
        <end position="431"/>
    </location>
</feature>
<feature type="transmembrane region" description="Helical" evidence="3">
    <location>
        <begin position="384"/>
        <end position="402"/>
    </location>
</feature>
<keyword evidence="3" id="KW-1133">Transmembrane helix</keyword>
<accession>A0A9P9W9F3</accession>
<dbReference type="InterPro" id="IPR011701">
    <property type="entry name" value="MFS"/>
</dbReference>
<feature type="transmembrane region" description="Helical" evidence="3">
    <location>
        <begin position="100"/>
        <end position="120"/>
    </location>
</feature>
<organism evidence="4 5">
    <name type="scientific">Neoarthrinium moseri</name>
    <dbReference type="NCBI Taxonomy" id="1658444"/>
    <lineage>
        <taxon>Eukaryota</taxon>
        <taxon>Fungi</taxon>
        <taxon>Dikarya</taxon>
        <taxon>Ascomycota</taxon>
        <taxon>Pezizomycotina</taxon>
        <taxon>Sordariomycetes</taxon>
        <taxon>Xylariomycetidae</taxon>
        <taxon>Amphisphaeriales</taxon>
        <taxon>Apiosporaceae</taxon>
        <taxon>Neoarthrinium</taxon>
    </lineage>
</organism>
<keyword evidence="2" id="KW-1003">Cell membrane</keyword>
<feature type="transmembrane region" description="Helical" evidence="3">
    <location>
        <begin position="235"/>
        <end position="254"/>
    </location>
</feature>
<dbReference type="Pfam" id="PF07690">
    <property type="entry name" value="MFS_1"/>
    <property type="match status" value="1"/>
</dbReference>
<dbReference type="InterPro" id="IPR036259">
    <property type="entry name" value="MFS_trans_sf"/>
</dbReference>
<reference evidence="4" key="1">
    <citation type="submission" date="2021-03" db="EMBL/GenBank/DDBJ databases">
        <title>Revisited historic fungal species revealed as producer of novel bioactive compounds through whole genome sequencing and comparative genomics.</title>
        <authorList>
            <person name="Vignolle G.A."/>
            <person name="Hochenegger N."/>
            <person name="Mach R.L."/>
            <person name="Mach-Aigner A.R."/>
            <person name="Javad Rahimi M."/>
            <person name="Salim K.A."/>
            <person name="Chan C.M."/>
            <person name="Lim L.B.L."/>
            <person name="Cai F."/>
            <person name="Druzhinina I.S."/>
            <person name="U'Ren J.M."/>
            <person name="Derntl C."/>
        </authorList>
    </citation>
    <scope>NUCLEOTIDE SEQUENCE</scope>
    <source>
        <strain evidence="4">TUCIM 5799</strain>
    </source>
</reference>
<feature type="transmembrane region" description="Helical" evidence="3">
    <location>
        <begin position="266"/>
        <end position="286"/>
    </location>
</feature>
<proteinExistence type="predicted"/>
<dbReference type="Gene3D" id="1.20.1250.20">
    <property type="entry name" value="MFS general substrate transporter like domains"/>
    <property type="match status" value="2"/>
</dbReference>
<gene>
    <name evidence="4" type="ORF">JX265_013069</name>
</gene>
<keyword evidence="5" id="KW-1185">Reference proteome</keyword>
<evidence type="ECO:0000256" key="1">
    <source>
        <dbReference type="ARBA" id="ARBA00004429"/>
    </source>
</evidence>
<dbReference type="PANTHER" id="PTHR43702:SF3">
    <property type="entry name" value="PROTEIN TSGA"/>
    <property type="match status" value="1"/>
</dbReference>
<protein>
    <recommendedName>
        <fullName evidence="6">Glucose/galactose transporter</fullName>
    </recommendedName>
</protein>
<evidence type="ECO:0000313" key="5">
    <source>
        <dbReference type="Proteomes" id="UP000829685"/>
    </source>
</evidence>
<evidence type="ECO:0008006" key="6">
    <source>
        <dbReference type="Google" id="ProtNLM"/>
    </source>
</evidence>
<feature type="transmembrane region" description="Helical" evidence="3">
    <location>
        <begin position="168"/>
        <end position="186"/>
    </location>
</feature>
<name>A0A9P9W9F3_9PEZI</name>
<dbReference type="AlphaFoldDB" id="A0A9P9W9F3"/>
<dbReference type="GO" id="GO:0005886">
    <property type="term" value="C:plasma membrane"/>
    <property type="evidence" value="ECO:0007669"/>
    <property type="project" value="UniProtKB-SubCell"/>
</dbReference>
<evidence type="ECO:0000313" key="4">
    <source>
        <dbReference type="EMBL" id="KAI1852216.1"/>
    </source>
</evidence>
<keyword evidence="3" id="KW-0812">Transmembrane</keyword>
<comment type="caution">
    <text evidence="4">The sequence shown here is derived from an EMBL/GenBank/DDBJ whole genome shotgun (WGS) entry which is preliminary data.</text>
</comment>
<feature type="transmembrane region" description="Helical" evidence="3">
    <location>
        <begin position="140"/>
        <end position="161"/>
    </location>
</feature>
<comment type="subcellular location">
    <subcellularLocation>
        <location evidence="1">Cell inner membrane</location>
        <topology evidence="1">Multi-pass membrane protein</topology>
    </subcellularLocation>
</comment>
<dbReference type="SUPFAM" id="SSF103473">
    <property type="entry name" value="MFS general substrate transporter"/>
    <property type="match status" value="1"/>
</dbReference>
<dbReference type="EMBL" id="JAFIMR010000062">
    <property type="protein sequence ID" value="KAI1852216.1"/>
    <property type="molecule type" value="Genomic_DNA"/>
</dbReference>
<dbReference type="OrthoDB" id="546893at2759"/>
<dbReference type="GO" id="GO:0022857">
    <property type="term" value="F:transmembrane transporter activity"/>
    <property type="evidence" value="ECO:0007669"/>
    <property type="project" value="InterPro"/>
</dbReference>
<feature type="transmembrane region" description="Helical" evidence="3">
    <location>
        <begin position="443"/>
        <end position="463"/>
    </location>
</feature>